<dbReference type="Gene3D" id="3.20.10.10">
    <property type="entry name" value="D-amino Acid Aminotransferase, subunit A, domain 2"/>
    <property type="match status" value="1"/>
</dbReference>
<evidence type="ECO:0000256" key="2">
    <source>
        <dbReference type="ARBA" id="ARBA00003109"/>
    </source>
</evidence>
<dbReference type="PANTHER" id="PTHR42743">
    <property type="entry name" value="AMINO-ACID AMINOTRANSFERASE"/>
    <property type="match status" value="1"/>
</dbReference>
<evidence type="ECO:0000256" key="9">
    <source>
        <dbReference type="ARBA" id="ARBA00022679"/>
    </source>
</evidence>
<keyword evidence="10 16" id="KW-0663">Pyridoxal phosphate</keyword>
<dbReference type="InterPro" id="IPR043132">
    <property type="entry name" value="BCAT-like_C"/>
</dbReference>
<dbReference type="PROSITE" id="PS00770">
    <property type="entry name" value="AA_TRANSFER_CLASS_4"/>
    <property type="match status" value="1"/>
</dbReference>
<evidence type="ECO:0000313" key="20">
    <source>
        <dbReference type="Proteomes" id="UP000248724"/>
    </source>
</evidence>
<organism evidence="19 20">
    <name type="scientific">Candidatus Aeolococcus gillhamiae</name>
    <dbReference type="NCBI Taxonomy" id="3127015"/>
    <lineage>
        <taxon>Bacteria</taxon>
        <taxon>Bacillati</taxon>
        <taxon>Candidatus Dormiibacterota</taxon>
        <taxon>Candidatus Dormibacteria</taxon>
        <taxon>Candidatus Aeolococcales</taxon>
        <taxon>Candidatus Aeolococcaceae</taxon>
        <taxon>Candidatus Aeolococcus</taxon>
    </lineage>
</organism>
<evidence type="ECO:0000256" key="6">
    <source>
        <dbReference type="ARBA" id="ARBA00009320"/>
    </source>
</evidence>
<dbReference type="InterPro" id="IPR033939">
    <property type="entry name" value="BCAT_family"/>
</dbReference>
<accession>A0A934N261</accession>
<evidence type="ECO:0000256" key="5">
    <source>
        <dbReference type="ARBA" id="ARBA00005072"/>
    </source>
</evidence>
<dbReference type="GO" id="GO:0009097">
    <property type="term" value="P:isoleucine biosynthetic process"/>
    <property type="evidence" value="ECO:0007669"/>
    <property type="project" value="UniProtKB-UniPathway"/>
</dbReference>
<reference evidence="19 20" key="1">
    <citation type="journal article" date="2017" name="Nature">
        <title>Atmospheric trace gases support primary production in Antarctic desert surface soil.</title>
        <authorList>
            <person name="Ji M."/>
            <person name="Greening C."/>
            <person name="Vanwonterghem I."/>
            <person name="Carere C.R."/>
            <person name="Bay S.K."/>
            <person name="Steen J.A."/>
            <person name="Montgomery K."/>
            <person name="Lines T."/>
            <person name="Beardall J."/>
            <person name="van Dorst J."/>
            <person name="Snape I."/>
            <person name="Stott M.B."/>
            <person name="Hugenholtz P."/>
            <person name="Ferrari B.C."/>
        </authorList>
    </citation>
    <scope>NUCLEOTIDE SEQUENCE [LARGE SCALE GENOMIC DNA]</scope>
    <source>
        <strain evidence="19">RRmetagenome_bin12</strain>
    </source>
</reference>
<comment type="pathway">
    <text evidence="5 17">Amino-acid biosynthesis; L-leucine biosynthesis; L-leucine from 3-methyl-2-oxobutanoate: step 4/4.</text>
</comment>
<evidence type="ECO:0000256" key="14">
    <source>
        <dbReference type="ARBA" id="ARBA00049229"/>
    </source>
</evidence>
<dbReference type="Gene3D" id="3.30.470.10">
    <property type="match status" value="1"/>
</dbReference>
<keyword evidence="9 17" id="KW-0808">Transferase</keyword>
<evidence type="ECO:0000256" key="12">
    <source>
        <dbReference type="ARBA" id="ARBA00048212"/>
    </source>
</evidence>
<keyword evidence="7 17" id="KW-0032">Aminotransferase</keyword>
<dbReference type="EMBL" id="QHBU01000286">
    <property type="protein sequence ID" value="PZR77719.1"/>
    <property type="molecule type" value="Genomic_DNA"/>
</dbReference>
<evidence type="ECO:0000313" key="21">
    <source>
        <dbReference type="Proteomes" id="UP000606991"/>
    </source>
</evidence>
<dbReference type="InterPro" id="IPR018300">
    <property type="entry name" value="Aminotrans_IV_CS"/>
</dbReference>
<dbReference type="EC" id="2.6.1.42" evidence="17"/>
<evidence type="ECO:0000256" key="10">
    <source>
        <dbReference type="ARBA" id="ARBA00022898"/>
    </source>
</evidence>
<dbReference type="InterPro" id="IPR001544">
    <property type="entry name" value="Aminotrans_IV"/>
</dbReference>
<dbReference type="InterPro" id="IPR036038">
    <property type="entry name" value="Aminotransferase-like"/>
</dbReference>
<dbReference type="EMBL" id="JAEKNS010000007">
    <property type="protein sequence ID" value="MBJ7593316.1"/>
    <property type="molecule type" value="Genomic_DNA"/>
</dbReference>
<comment type="catalytic activity">
    <reaction evidence="14 17">
        <text>L-leucine + 2-oxoglutarate = 4-methyl-2-oxopentanoate + L-glutamate</text>
        <dbReference type="Rhea" id="RHEA:18321"/>
        <dbReference type="ChEBI" id="CHEBI:16810"/>
        <dbReference type="ChEBI" id="CHEBI:17865"/>
        <dbReference type="ChEBI" id="CHEBI:29985"/>
        <dbReference type="ChEBI" id="CHEBI:57427"/>
        <dbReference type="EC" id="2.6.1.42"/>
    </reaction>
</comment>
<dbReference type="SUPFAM" id="SSF56752">
    <property type="entry name" value="D-aminoacid aminotransferase-like PLP-dependent enzymes"/>
    <property type="match status" value="1"/>
</dbReference>
<keyword evidence="11 17" id="KW-0100">Branched-chain amino acid biosynthesis</keyword>
<dbReference type="AlphaFoldDB" id="A0A2W5YXN7"/>
<comment type="cofactor">
    <cofactor evidence="1 16">
        <name>pyridoxal 5'-phosphate</name>
        <dbReference type="ChEBI" id="CHEBI:597326"/>
    </cofactor>
</comment>
<comment type="caution">
    <text evidence="19">The sequence shown here is derived from an EMBL/GenBank/DDBJ whole genome shotgun (WGS) entry which is preliminary data.</text>
</comment>
<dbReference type="Proteomes" id="UP000248724">
    <property type="component" value="Unassembled WGS sequence"/>
</dbReference>
<comment type="function">
    <text evidence="2 17">Acts on leucine, isoleucine and valine.</text>
</comment>
<evidence type="ECO:0000313" key="18">
    <source>
        <dbReference type="EMBL" id="MBJ7593316.1"/>
    </source>
</evidence>
<evidence type="ECO:0000256" key="4">
    <source>
        <dbReference type="ARBA" id="ARBA00004931"/>
    </source>
</evidence>
<sequence length="320" mass="35807">MAQAATSTSPDAVTRRDTSWIWFDGRVCEYQEARVGLLTHGLNYGTGVFEGIRAYWNDKREQLYTLRMAEHYERMRVNARVLQMEVPLPTAELCDITTELLRRNRYREDVYVRPLIFKSAEIIGVKLHDVPESFAICTAPMGNYVGTSGIRCMVSSWRRIDDTMVPARSKCTGGYVNSALAKSEALQSGFDEAILLSMDGHVSEGSAENIFLVRQGTLYTPPPSDNILEGITRQGLMHLAREELGLDIVERSIDRSELYSADEVFMCGTGAQVAPVVEIDRRRIGDGEPGPVTMRIQDIYNGVVSGGNDKYSEWLSPVYS</sequence>
<dbReference type="InterPro" id="IPR050571">
    <property type="entry name" value="Class-IV_PLP-Dep_Aminotrnsfr"/>
</dbReference>
<evidence type="ECO:0000256" key="13">
    <source>
        <dbReference type="ARBA" id="ARBA00048798"/>
    </source>
</evidence>
<evidence type="ECO:0000256" key="17">
    <source>
        <dbReference type="RuleBase" id="RU364094"/>
    </source>
</evidence>
<dbReference type="GO" id="GO:0009099">
    <property type="term" value="P:L-valine biosynthetic process"/>
    <property type="evidence" value="ECO:0007669"/>
    <property type="project" value="UniProtKB-UniPathway"/>
</dbReference>
<comment type="catalytic activity">
    <reaction evidence="12 17">
        <text>L-valine + 2-oxoglutarate = 3-methyl-2-oxobutanoate + L-glutamate</text>
        <dbReference type="Rhea" id="RHEA:24813"/>
        <dbReference type="ChEBI" id="CHEBI:11851"/>
        <dbReference type="ChEBI" id="CHEBI:16810"/>
        <dbReference type="ChEBI" id="CHEBI:29985"/>
        <dbReference type="ChEBI" id="CHEBI:57762"/>
        <dbReference type="EC" id="2.6.1.42"/>
    </reaction>
</comment>
<evidence type="ECO:0000256" key="3">
    <source>
        <dbReference type="ARBA" id="ARBA00004824"/>
    </source>
</evidence>
<dbReference type="Pfam" id="PF01063">
    <property type="entry name" value="Aminotran_4"/>
    <property type="match status" value="1"/>
</dbReference>
<dbReference type="UniPathway" id="UPA00049">
    <property type="reaction ID" value="UER00062"/>
</dbReference>
<dbReference type="PANTHER" id="PTHR42743:SF4">
    <property type="entry name" value="BRANCHED-CHAIN-AMINO-ACID AMINOTRANSFERASE-RELATED"/>
    <property type="match status" value="1"/>
</dbReference>
<dbReference type="Proteomes" id="UP000606991">
    <property type="component" value="Unassembled WGS sequence"/>
</dbReference>
<dbReference type="UniPathway" id="UPA00047">
    <property type="reaction ID" value="UER00058"/>
</dbReference>
<dbReference type="RefSeq" id="WP_337308479.1">
    <property type="nucleotide sequence ID" value="NZ_JAEKNS010000007.1"/>
</dbReference>
<comment type="pathway">
    <text evidence="3 17">Amino-acid biosynthesis; L-isoleucine biosynthesis; L-isoleucine from 2-oxobutanoate: step 4/4.</text>
</comment>
<evidence type="ECO:0000256" key="7">
    <source>
        <dbReference type="ARBA" id="ARBA00022576"/>
    </source>
</evidence>
<evidence type="ECO:0000256" key="15">
    <source>
        <dbReference type="RuleBase" id="RU004106"/>
    </source>
</evidence>
<evidence type="ECO:0000256" key="16">
    <source>
        <dbReference type="RuleBase" id="RU004516"/>
    </source>
</evidence>
<dbReference type="CDD" id="cd01557">
    <property type="entry name" value="BCAT_beta_family"/>
    <property type="match status" value="1"/>
</dbReference>
<dbReference type="InterPro" id="IPR005785">
    <property type="entry name" value="B_amino_transI"/>
</dbReference>
<accession>A0A2W5YXN7</accession>
<protein>
    <recommendedName>
        <fullName evidence="17">Branched-chain-amino-acid aminotransferase</fullName>
        <shortName evidence="17">BCAT</shortName>
        <ecNumber evidence="17">2.6.1.42</ecNumber>
    </recommendedName>
</protein>
<comment type="similarity">
    <text evidence="6 15">Belongs to the class-IV pyridoxal-phosphate-dependent aminotransferase family.</text>
</comment>
<dbReference type="NCBIfam" id="TIGR01122">
    <property type="entry name" value="ilvE_I"/>
    <property type="match status" value="1"/>
</dbReference>
<dbReference type="GO" id="GO:0009098">
    <property type="term" value="P:L-leucine biosynthetic process"/>
    <property type="evidence" value="ECO:0007669"/>
    <property type="project" value="UniProtKB-UniPathway"/>
</dbReference>
<evidence type="ECO:0000256" key="8">
    <source>
        <dbReference type="ARBA" id="ARBA00022605"/>
    </source>
</evidence>
<comment type="pathway">
    <text evidence="4 17">Amino-acid biosynthesis; L-valine biosynthesis; L-valine from pyruvate: step 4/4.</text>
</comment>
<reference evidence="19" key="2">
    <citation type="submission" date="2018-05" db="EMBL/GenBank/DDBJ databases">
        <authorList>
            <person name="Ferrari B."/>
        </authorList>
    </citation>
    <scope>NUCLEOTIDE SEQUENCE</scope>
    <source>
        <strain evidence="19">RRmetagenome_bin12</strain>
    </source>
</reference>
<evidence type="ECO:0000313" key="19">
    <source>
        <dbReference type="EMBL" id="PZR77719.1"/>
    </source>
</evidence>
<comment type="catalytic activity">
    <reaction evidence="13 17">
        <text>L-isoleucine + 2-oxoglutarate = (S)-3-methyl-2-oxopentanoate + L-glutamate</text>
        <dbReference type="Rhea" id="RHEA:24801"/>
        <dbReference type="ChEBI" id="CHEBI:16810"/>
        <dbReference type="ChEBI" id="CHEBI:29985"/>
        <dbReference type="ChEBI" id="CHEBI:35146"/>
        <dbReference type="ChEBI" id="CHEBI:58045"/>
        <dbReference type="EC" id="2.6.1.42"/>
    </reaction>
</comment>
<dbReference type="InterPro" id="IPR043131">
    <property type="entry name" value="BCAT-like_N"/>
</dbReference>
<dbReference type="GO" id="GO:0004084">
    <property type="term" value="F:branched-chain-amino-acid transaminase activity"/>
    <property type="evidence" value="ECO:0007669"/>
    <property type="project" value="UniProtKB-EC"/>
</dbReference>
<dbReference type="UniPathway" id="UPA00048">
    <property type="reaction ID" value="UER00073"/>
</dbReference>
<reference evidence="18 21" key="3">
    <citation type="submission" date="2020-10" db="EMBL/GenBank/DDBJ databases">
        <title>Ca. Dormibacterota MAGs.</title>
        <authorList>
            <person name="Montgomery K."/>
        </authorList>
    </citation>
    <scope>NUCLEOTIDE SEQUENCE [LARGE SCALE GENOMIC DNA]</scope>
    <source>
        <strain evidence="18">SC8812_S17_18</strain>
    </source>
</reference>
<evidence type="ECO:0000256" key="11">
    <source>
        <dbReference type="ARBA" id="ARBA00023304"/>
    </source>
</evidence>
<evidence type="ECO:0000256" key="1">
    <source>
        <dbReference type="ARBA" id="ARBA00001933"/>
    </source>
</evidence>
<gene>
    <name evidence="17" type="primary">ilvE</name>
    <name evidence="19" type="ORF">DLM65_15000</name>
    <name evidence="18" type="ORF">JF886_00400</name>
</gene>
<keyword evidence="8 17" id="KW-0028">Amino-acid biosynthesis</keyword>
<name>A0A2W5YXN7_9BACT</name>
<dbReference type="FunFam" id="3.20.10.10:FF:000002">
    <property type="entry name" value="D-alanine aminotransferase"/>
    <property type="match status" value="1"/>
</dbReference>
<dbReference type="NCBIfam" id="NF005146">
    <property type="entry name" value="PRK06606.1"/>
    <property type="match status" value="1"/>
</dbReference>
<proteinExistence type="inferred from homology"/>